<dbReference type="InterPro" id="IPR008995">
    <property type="entry name" value="Mo/tungstate-bd_C_term_dom"/>
</dbReference>
<dbReference type="SUPFAM" id="SSF52540">
    <property type="entry name" value="P-loop containing nucleoside triphosphate hydrolases"/>
    <property type="match status" value="1"/>
</dbReference>
<keyword evidence="7" id="KW-1185">Reference proteome</keyword>
<dbReference type="Gene3D" id="2.40.50.140">
    <property type="entry name" value="Nucleic acid-binding proteins"/>
    <property type="match status" value="1"/>
</dbReference>
<dbReference type="GO" id="GO:0043190">
    <property type="term" value="C:ATP-binding cassette (ABC) transporter complex"/>
    <property type="evidence" value="ECO:0007669"/>
    <property type="project" value="InterPro"/>
</dbReference>
<proteinExistence type="inferred from homology"/>
<name>A0A2T0RGT9_9RHOB</name>
<sequence length="360" mass="38849">MKGAEEVSDLILEDVRKEFGSFVAVQGANLTFEAGKLTALLGPSGCGKTTLLRMIAGLEGPTKGRILLNGQDIAPLPAEKRKFGMVFQSFALFPHLNVARNVSYSLRIAGVDAATRRARAQELLDLVQLGDKGQNRVGELSGGQRQRVAIARALAQEPEIFLLDEPMSALDAKLRNDMQMELRLLQQRLGITTIVVTHDQREAMTMADRIVVMSHGRVEQVGTPQEIYHRPANAFVASFIGNANLLQGLSTERGVRLGDTEFAVADHGGFGAGRAVTLFCRPEAVRLSDSVPAANGLPGTVTFVRDEGVAREVHLDTPAGHVTAEIPGSFHETVRIGDRVHVEFPADTLHLLPAIESKAA</sequence>
<dbReference type="InterPro" id="IPR013611">
    <property type="entry name" value="Transp-assoc_OB_typ2"/>
</dbReference>
<dbReference type="Pfam" id="PF08402">
    <property type="entry name" value="TOBE_2"/>
    <property type="match status" value="1"/>
</dbReference>
<dbReference type="GO" id="GO:0005524">
    <property type="term" value="F:ATP binding"/>
    <property type="evidence" value="ECO:0007669"/>
    <property type="project" value="UniProtKB-KW"/>
</dbReference>
<dbReference type="InterPro" id="IPR012340">
    <property type="entry name" value="NA-bd_OB-fold"/>
</dbReference>
<dbReference type="PANTHER" id="PTHR42781:SF4">
    <property type="entry name" value="SPERMIDINE_PUTRESCINE IMPORT ATP-BINDING PROTEIN POTA"/>
    <property type="match status" value="1"/>
</dbReference>
<gene>
    <name evidence="6" type="ORF">CLV78_11325</name>
</gene>
<protein>
    <submittedName>
        <fullName evidence="6">Putative spermidine/putrescine transport system ATP-binding protein</fullName>
    </submittedName>
</protein>
<keyword evidence="2" id="KW-0813">Transport</keyword>
<evidence type="ECO:0000259" key="5">
    <source>
        <dbReference type="PROSITE" id="PS50893"/>
    </source>
</evidence>
<keyword evidence="4 6" id="KW-0067">ATP-binding</keyword>
<dbReference type="GO" id="GO:0016887">
    <property type="term" value="F:ATP hydrolysis activity"/>
    <property type="evidence" value="ECO:0007669"/>
    <property type="project" value="InterPro"/>
</dbReference>
<dbReference type="Proteomes" id="UP000239480">
    <property type="component" value="Unassembled WGS sequence"/>
</dbReference>
<evidence type="ECO:0000256" key="1">
    <source>
        <dbReference type="ARBA" id="ARBA00005417"/>
    </source>
</evidence>
<dbReference type="GO" id="GO:0140359">
    <property type="term" value="F:ABC-type transporter activity"/>
    <property type="evidence" value="ECO:0007669"/>
    <property type="project" value="UniProtKB-ARBA"/>
</dbReference>
<evidence type="ECO:0000256" key="4">
    <source>
        <dbReference type="ARBA" id="ARBA00022840"/>
    </source>
</evidence>
<accession>A0A2T0RGT9</accession>
<reference evidence="6 7" key="1">
    <citation type="submission" date="2018-03" db="EMBL/GenBank/DDBJ databases">
        <title>Genomic Encyclopedia of Archaeal and Bacterial Type Strains, Phase II (KMG-II): from individual species to whole genera.</title>
        <authorList>
            <person name="Goeker M."/>
        </authorList>
    </citation>
    <scope>NUCLEOTIDE SEQUENCE [LARGE SCALE GENOMIC DNA]</scope>
    <source>
        <strain evidence="6 7">DSM 29328</strain>
    </source>
</reference>
<dbReference type="SUPFAM" id="SSF50331">
    <property type="entry name" value="MOP-like"/>
    <property type="match status" value="1"/>
</dbReference>
<dbReference type="Pfam" id="PF00005">
    <property type="entry name" value="ABC_tran"/>
    <property type="match status" value="1"/>
</dbReference>
<organism evidence="6 7">
    <name type="scientific">Aliiruegeria haliotis</name>
    <dbReference type="NCBI Taxonomy" id="1280846"/>
    <lineage>
        <taxon>Bacteria</taxon>
        <taxon>Pseudomonadati</taxon>
        <taxon>Pseudomonadota</taxon>
        <taxon>Alphaproteobacteria</taxon>
        <taxon>Rhodobacterales</taxon>
        <taxon>Roseobacteraceae</taxon>
        <taxon>Aliiruegeria</taxon>
    </lineage>
</organism>
<dbReference type="AlphaFoldDB" id="A0A2T0RGT9"/>
<evidence type="ECO:0000313" key="6">
    <source>
        <dbReference type="EMBL" id="PRY20426.1"/>
    </source>
</evidence>
<keyword evidence="3" id="KW-0547">Nucleotide-binding</keyword>
<dbReference type="InterPro" id="IPR027417">
    <property type="entry name" value="P-loop_NTPase"/>
</dbReference>
<dbReference type="Gene3D" id="3.40.50.300">
    <property type="entry name" value="P-loop containing nucleotide triphosphate hydrolases"/>
    <property type="match status" value="1"/>
</dbReference>
<dbReference type="PROSITE" id="PS00211">
    <property type="entry name" value="ABC_TRANSPORTER_1"/>
    <property type="match status" value="1"/>
</dbReference>
<dbReference type="InterPro" id="IPR017871">
    <property type="entry name" value="ABC_transporter-like_CS"/>
</dbReference>
<comment type="caution">
    <text evidence="6">The sequence shown here is derived from an EMBL/GenBank/DDBJ whole genome shotgun (WGS) entry which is preliminary data.</text>
</comment>
<evidence type="ECO:0000313" key="7">
    <source>
        <dbReference type="Proteomes" id="UP000239480"/>
    </source>
</evidence>
<dbReference type="EMBL" id="PVTD01000013">
    <property type="protein sequence ID" value="PRY20426.1"/>
    <property type="molecule type" value="Genomic_DNA"/>
</dbReference>
<evidence type="ECO:0000256" key="3">
    <source>
        <dbReference type="ARBA" id="ARBA00022741"/>
    </source>
</evidence>
<dbReference type="FunFam" id="3.40.50.300:FF:000042">
    <property type="entry name" value="Maltose/maltodextrin ABC transporter, ATP-binding protein"/>
    <property type="match status" value="1"/>
</dbReference>
<dbReference type="SMART" id="SM00382">
    <property type="entry name" value="AAA"/>
    <property type="match status" value="1"/>
</dbReference>
<dbReference type="InterPro" id="IPR050093">
    <property type="entry name" value="ABC_SmlMolc_Importer"/>
</dbReference>
<comment type="similarity">
    <text evidence="1">Belongs to the ABC transporter superfamily.</text>
</comment>
<dbReference type="PANTHER" id="PTHR42781">
    <property type="entry name" value="SPERMIDINE/PUTRESCINE IMPORT ATP-BINDING PROTEIN POTA"/>
    <property type="match status" value="1"/>
</dbReference>
<feature type="domain" description="ABC transporter" evidence="5">
    <location>
        <begin position="10"/>
        <end position="240"/>
    </location>
</feature>
<dbReference type="InterPro" id="IPR003593">
    <property type="entry name" value="AAA+_ATPase"/>
</dbReference>
<dbReference type="Gene3D" id="2.40.50.100">
    <property type="match status" value="1"/>
</dbReference>
<evidence type="ECO:0000256" key="2">
    <source>
        <dbReference type="ARBA" id="ARBA00022448"/>
    </source>
</evidence>
<dbReference type="InterPro" id="IPR003439">
    <property type="entry name" value="ABC_transporter-like_ATP-bd"/>
</dbReference>
<dbReference type="PROSITE" id="PS50893">
    <property type="entry name" value="ABC_TRANSPORTER_2"/>
    <property type="match status" value="1"/>
</dbReference>